<evidence type="ECO:0000313" key="3">
    <source>
        <dbReference type="EMBL" id="GIJ49210.1"/>
    </source>
</evidence>
<dbReference type="PANTHER" id="PTHR34219">
    <property type="entry name" value="IRON-REGULATED INNER MEMBRANE PROTEIN-RELATED"/>
    <property type="match status" value="1"/>
</dbReference>
<protein>
    <submittedName>
        <fullName evidence="3">Membrane protein</fullName>
    </submittedName>
</protein>
<feature type="transmembrane region" description="Helical" evidence="2">
    <location>
        <begin position="149"/>
        <end position="170"/>
    </location>
</feature>
<dbReference type="Pfam" id="PF03929">
    <property type="entry name" value="PepSY_TM"/>
    <property type="match status" value="1"/>
</dbReference>
<feature type="transmembrane region" description="Helical" evidence="2">
    <location>
        <begin position="196"/>
        <end position="219"/>
    </location>
</feature>
<sequence length="464" mass="48877">MSAPTRSVGPLLLRLHFYAGVLVAPFLVVAAVTGLLFVTTPQLDRAVYADELRTDGHGPRKPLAEQVAAAVAAHPEGTVSEVILPAGDDLNTRVVFAVESLGENNDTVYVDPYTARVKGSLVTYYGATPLNTWLDVLHRDLHLGPVGNLYSELAASWLWIVALGGVVLWLRRQRGRLRAALVPDLKARKGVRRSRGWHASLGLWLALGLFIISATGLTWSNYAGENFGAVQDALNGSAPAVSTAAAPDSGGGGHHGSAGAARPADLTLLDPVVATARAAGLDGTVIVTPPAEPGTAWTVGQDSAPFGFDVVAVAPDGKTVTDRVDFADWPLLAKLTKLGIYAHMGILFGLPNQLVLGALALGLLTVIFWGYRMWWQRRPTRAGRSAPFGTAPARAAWRQLPTWAIVVGVPLVVALGYALPLFGLSLVGFLLTDLVIGALQGRRVAAIAPASPVPLDSPSEEAKV</sequence>
<feature type="transmembrane region" description="Helical" evidence="2">
    <location>
        <begin position="395"/>
        <end position="415"/>
    </location>
</feature>
<proteinExistence type="predicted"/>
<feature type="region of interest" description="Disordered" evidence="1">
    <location>
        <begin position="241"/>
        <end position="261"/>
    </location>
</feature>
<organism evidence="3 4">
    <name type="scientific">Virgisporangium aliadipatigenens</name>
    <dbReference type="NCBI Taxonomy" id="741659"/>
    <lineage>
        <taxon>Bacteria</taxon>
        <taxon>Bacillati</taxon>
        <taxon>Actinomycetota</taxon>
        <taxon>Actinomycetes</taxon>
        <taxon>Micromonosporales</taxon>
        <taxon>Micromonosporaceae</taxon>
        <taxon>Virgisporangium</taxon>
    </lineage>
</organism>
<evidence type="ECO:0000256" key="1">
    <source>
        <dbReference type="SAM" id="MobiDB-lite"/>
    </source>
</evidence>
<gene>
    <name evidence="3" type="ORF">Val02_60960</name>
</gene>
<dbReference type="EMBL" id="BOPF01000025">
    <property type="protein sequence ID" value="GIJ49210.1"/>
    <property type="molecule type" value="Genomic_DNA"/>
</dbReference>
<keyword evidence="2" id="KW-0472">Membrane</keyword>
<name>A0A8J4DSG4_9ACTN</name>
<keyword evidence="2" id="KW-0812">Transmembrane</keyword>
<dbReference type="PANTHER" id="PTHR34219:SF1">
    <property type="entry name" value="PEPSY DOMAIN-CONTAINING PROTEIN"/>
    <property type="match status" value="1"/>
</dbReference>
<dbReference type="RefSeq" id="WP_203902681.1">
    <property type="nucleotide sequence ID" value="NZ_BOPF01000025.1"/>
</dbReference>
<keyword evidence="4" id="KW-1185">Reference proteome</keyword>
<feature type="transmembrane region" description="Helical" evidence="2">
    <location>
        <begin position="354"/>
        <end position="374"/>
    </location>
</feature>
<dbReference type="InterPro" id="IPR005625">
    <property type="entry name" value="PepSY-ass_TM"/>
</dbReference>
<evidence type="ECO:0000256" key="2">
    <source>
        <dbReference type="SAM" id="Phobius"/>
    </source>
</evidence>
<evidence type="ECO:0000313" key="4">
    <source>
        <dbReference type="Proteomes" id="UP000619260"/>
    </source>
</evidence>
<dbReference type="Proteomes" id="UP000619260">
    <property type="component" value="Unassembled WGS sequence"/>
</dbReference>
<accession>A0A8J4DSG4</accession>
<keyword evidence="2" id="KW-1133">Transmembrane helix</keyword>
<feature type="transmembrane region" description="Helical" evidence="2">
    <location>
        <begin position="12"/>
        <end position="38"/>
    </location>
</feature>
<comment type="caution">
    <text evidence="3">The sequence shown here is derived from an EMBL/GenBank/DDBJ whole genome shotgun (WGS) entry which is preliminary data.</text>
</comment>
<reference evidence="3" key="1">
    <citation type="submission" date="2021-01" db="EMBL/GenBank/DDBJ databases">
        <title>Whole genome shotgun sequence of Virgisporangium aliadipatigenens NBRC 105644.</title>
        <authorList>
            <person name="Komaki H."/>
            <person name="Tamura T."/>
        </authorList>
    </citation>
    <scope>NUCLEOTIDE SEQUENCE</scope>
    <source>
        <strain evidence="3">NBRC 105644</strain>
    </source>
</reference>
<dbReference type="AlphaFoldDB" id="A0A8J4DSG4"/>